<dbReference type="STRING" id="189425.PGRAT_08895"/>
<protein>
    <submittedName>
        <fullName evidence="1">Uncharacterized protein</fullName>
    </submittedName>
</protein>
<dbReference type="HOGENOM" id="CLU_2863545_0_0_9"/>
<dbReference type="EMBL" id="CP009287">
    <property type="protein sequence ID" value="AIQ67732.1"/>
    <property type="molecule type" value="Genomic_DNA"/>
</dbReference>
<dbReference type="Proteomes" id="UP000029500">
    <property type="component" value="Chromosome"/>
</dbReference>
<keyword evidence="2" id="KW-1185">Reference proteome</keyword>
<organism evidence="1 2">
    <name type="scientific">Paenibacillus graminis</name>
    <dbReference type="NCBI Taxonomy" id="189425"/>
    <lineage>
        <taxon>Bacteria</taxon>
        <taxon>Bacillati</taxon>
        <taxon>Bacillota</taxon>
        <taxon>Bacilli</taxon>
        <taxon>Bacillales</taxon>
        <taxon>Paenibacillaceae</taxon>
        <taxon>Paenibacillus</taxon>
    </lineage>
</organism>
<proteinExistence type="predicted"/>
<gene>
    <name evidence="1" type="ORF">PGRAT_08895</name>
</gene>
<name>A0A089M3E5_9BACL</name>
<reference evidence="1 2" key="1">
    <citation type="submission" date="2014-08" db="EMBL/GenBank/DDBJ databases">
        <title>Comparative genomics of the Paenibacillus odorifer group.</title>
        <authorList>
            <person name="den Bakker H.C."/>
            <person name="Tsai Y.-C."/>
            <person name="Martin N."/>
            <person name="Korlach J."/>
            <person name="Wiedmann M."/>
        </authorList>
    </citation>
    <scope>NUCLEOTIDE SEQUENCE [LARGE SCALE GENOMIC DNA]</scope>
    <source>
        <strain evidence="1 2">DSM 15220</strain>
    </source>
</reference>
<dbReference type="AlphaFoldDB" id="A0A089M3E5"/>
<evidence type="ECO:0000313" key="1">
    <source>
        <dbReference type="EMBL" id="AIQ67732.1"/>
    </source>
</evidence>
<evidence type="ECO:0000313" key="2">
    <source>
        <dbReference type="Proteomes" id="UP000029500"/>
    </source>
</evidence>
<sequence>MRMNLQDRMLIFQHVKMHSAALHAMNFLDGGAGGLPFSSARAAGGTPYTRTLFTAKGVCASAGA</sequence>
<dbReference type="KEGG" id="pgm:PGRAT_08895"/>
<accession>A0A089M3E5</accession>